<evidence type="ECO:0000256" key="1">
    <source>
        <dbReference type="SAM" id="MobiDB-lite"/>
    </source>
</evidence>
<protein>
    <submittedName>
        <fullName evidence="2">Dmrt1</fullName>
    </submittedName>
</protein>
<accession>A0A0R3QE56</accession>
<dbReference type="WBParaSite" id="BTMF_0000464201-mRNA-1">
    <property type="protein sequence ID" value="BTMF_0000464201-mRNA-1"/>
    <property type="gene ID" value="BTMF_0000464201"/>
</dbReference>
<feature type="compositionally biased region" description="Low complexity" evidence="1">
    <location>
        <begin position="13"/>
        <end position="22"/>
    </location>
</feature>
<reference evidence="2" key="1">
    <citation type="submission" date="2017-02" db="UniProtKB">
        <authorList>
            <consortium name="WormBaseParasite"/>
        </authorList>
    </citation>
    <scope>IDENTIFICATION</scope>
</reference>
<dbReference type="AlphaFoldDB" id="A0A0R3QE56"/>
<organism evidence="2">
    <name type="scientific">Brugia timori</name>
    <dbReference type="NCBI Taxonomy" id="42155"/>
    <lineage>
        <taxon>Eukaryota</taxon>
        <taxon>Metazoa</taxon>
        <taxon>Ecdysozoa</taxon>
        <taxon>Nematoda</taxon>
        <taxon>Chromadorea</taxon>
        <taxon>Rhabditida</taxon>
        <taxon>Spirurina</taxon>
        <taxon>Spiruromorpha</taxon>
        <taxon>Filarioidea</taxon>
        <taxon>Onchocercidae</taxon>
        <taxon>Brugia</taxon>
    </lineage>
</organism>
<evidence type="ECO:0000313" key="2">
    <source>
        <dbReference type="WBParaSite" id="BTMF_0000464201-mRNA-1"/>
    </source>
</evidence>
<name>A0A0R3QE56_9BILA</name>
<feature type="region of interest" description="Disordered" evidence="1">
    <location>
        <begin position="1"/>
        <end position="31"/>
    </location>
</feature>
<proteinExistence type="predicted"/>
<sequence>LHKSSGSGDNDCLVSSSLVLSSDGHQRNSKR</sequence>